<keyword evidence="1" id="KW-0812">Transmembrane</keyword>
<dbReference type="EMBL" id="JPVT01000086">
    <property type="protein sequence ID" value="KFN91586.1"/>
    <property type="molecule type" value="Genomic_DNA"/>
</dbReference>
<evidence type="ECO:0000313" key="3">
    <source>
        <dbReference type="Proteomes" id="UP000029381"/>
    </source>
</evidence>
<keyword evidence="1" id="KW-1133">Transmembrane helix</keyword>
<name>A0A091C152_9ENTE</name>
<reference evidence="2 3" key="1">
    <citation type="submission" date="2014-08" db="EMBL/GenBank/DDBJ databases">
        <title>Genome sequence of Tetragenococcus muriaticus.</title>
        <authorList>
            <person name="Chuea-nongthon C."/>
            <person name="Rodtong S."/>
            <person name="Yongsawatdigul J."/>
            <person name="Steele J.L."/>
            <person name="Liu X.-y."/>
            <person name="Speers J."/>
            <person name="Glasner J.D."/>
            <person name="Neeno-Eckwall E.C."/>
        </authorList>
    </citation>
    <scope>NUCLEOTIDE SEQUENCE [LARGE SCALE GENOMIC DNA]</scope>
    <source>
        <strain evidence="2 3">3MR10-3</strain>
    </source>
</reference>
<protein>
    <submittedName>
        <fullName evidence="2">Uncharacterized protein</fullName>
    </submittedName>
</protein>
<keyword evidence="3" id="KW-1185">Reference proteome</keyword>
<keyword evidence="1" id="KW-0472">Membrane</keyword>
<accession>A0A091C152</accession>
<evidence type="ECO:0000313" key="2">
    <source>
        <dbReference type="EMBL" id="KFN91586.1"/>
    </source>
</evidence>
<evidence type="ECO:0000256" key="1">
    <source>
        <dbReference type="SAM" id="Phobius"/>
    </source>
</evidence>
<organism evidence="2 3">
    <name type="scientific">Tetragenococcus muriaticus 3MR10-3</name>
    <dbReference type="NCBI Taxonomy" id="1302648"/>
    <lineage>
        <taxon>Bacteria</taxon>
        <taxon>Bacillati</taxon>
        <taxon>Bacillota</taxon>
        <taxon>Bacilli</taxon>
        <taxon>Lactobacillales</taxon>
        <taxon>Enterococcaceae</taxon>
        <taxon>Tetragenococcus</taxon>
    </lineage>
</organism>
<dbReference type="AlphaFoldDB" id="A0A091C152"/>
<comment type="caution">
    <text evidence="2">The sequence shown here is derived from an EMBL/GenBank/DDBJ whole genome shotgun (WGS) entry which is preliminary data.</text>
</comment>
<dbReference type="Proteomes" id="UP000029381">
    <property type="component" value="Unassembled WGS sequence"/>
</dbReference>
<gene>
    <name evidence="2" type="ORF">TMU3MR103_0951</name>
</gene>
<feature type="transmembrane region" description="Helical" evidence="1">
    <location>
        <begin position="21"/>
        <end position="38"/>
    </location>
</feature>
<sequence>MLKKVKDERLTNKELKCIKGLAILQNVVIFGLLVHQTIQKDVPAREIFNLSNPLFVAFAVFFIPMIIVENIIELLNEDENKYSQKRY</sequence>
<feature type="transmembrane region" description="Helical" evidence="1">
    <location>
        <begin position="50"/>
        <end position="72"/>
    </location>
</feature>
<dbReference type="RefSeq" id="WP_038022885.1">
    <property type="nucleotide sequence ID" value="NZ_JPVT01000086.1"/>
</dbReference>
<dbReference type="PATRIC" id="fig|1302648.3.peg.923"/>
<proteinExistence type="predicted"/>